<reference evidence="1" key="2">
    <citation type="submission" date="2015-07" db="EMBL/GenBank/DDBJ databases">
        <title>Plasmids, circular viruses and viroids from rat gut.</title>
        <authorList>
            <person name="Jorgensen T.J."/>
            <person name="Hansen M.A."/>
            <person name="Xu Z."/>
            <person name="Tabak M.A."/>
            <person name="Sorensen S.J."/>
            <person name="Hansen L.H."/>
        </authorList>
    </citation>
    <scope>NUCLEOTIDE SEQUENCE</scope>
    <source>
        <plasmid evidence="1">pRGRH0305</plasmid>
    </source>
</reference>
<sequence length="70" mass="7726">MSVKRININVDEKLLARIDQYAEFMGVTRTAAISFLCANQLFQNDTVNAISGAVNVINNQSDQEKPTPTP</sequence>
<name>A0A0H5PY22_9ZZZZ</name>
<dbReference type="AlphaFoldDB" id="A0A0H5PY22"/>
<protein>
    <submittedName>
        <fullName evidence="1">Uncharacterized protein</fullName>
    </submittedName>
</protein>
<organism evidence="1">
    <name type="scientific">uncultured prokaryote</name>
    <dbReference type="NCBI Taxonomy" id="198431"/>
    <lineage>
        <taxon>unclassified sequences</taxon>
        <taxon>environmental samples</taxon>
    </lineage>
</organism>
<dbReference type="GO" id="GO:0006355">
    <property type="term" value="P:regulation of DNA-templated transcription"/>
    <property type="evidence" value="ECO:0007669"/>
    <property type="project" value="InterPro"/>
</dbReference>
<dbReference type="InterPro" id="IPR010985">
    <property type="entry name" value="Ribbon_hlx_hlx"/>
</dbReference>
<dbReference type="SUPFAM" id="SSF47598">
    <property type="entry name" value="Ribbon-helix-helix"/>
    <property type="match status" value="1"/>
</dbReference>
<reference evidence="1" key="1">
    <citation type="submission" date="2015-06" db="EMBL/GenBank/DDBJ databases">
        <authorList>
            <person name="Joergensen T."/>
        </authorList>
    </citation>
    <scope>NUCLEOTIDE SEQUENCE</scope>
    <source>
        <plasmid evidence="1">pRGRH0305</plasmid>
    </source>
</reference>
<evidence type="ECO:0000313" key="1">
    <source>
        <dbReference type="EMBL" id="CRY94641.1"/>
    </source>
</evidence>
<geneLocation type="plasmid" evidence="1">
    <name>pRGRH0305</name>
</geneLocation>
<dbReference type="EMBL" id="LN852977">
    <property type="protein sequence ID" value="CRY94641.1"/>
    <property type="molecule type" value="Genomic_DNA"/>
</dbReference>
<accession>A0A0H5PY22</accession>
<proteinExistence type="predicted"/>
<keyword evidence="1" id="KW-0614">Plasmid</keyword>